<keyword evidence="9" id="KW-0804">Transcription</keyword>
<evidence type="ECO:0000313" key="16">
    <source>
        <dbReference type="Proteomes" id="UP001634394"/>
    </source>
</evidence>
<evidence type="ECO:0000256" key="8">
    <source>
        <dbReference type="ARBA" id="ARBA00023159"/>
    </source>
</evidence>
<name>A0ABD3XAG2_SINWO</name>
<dbReference type="PANTHER" id="PTHR10270:SF161">
    <property type="entry name" value="SEX-DETERMINING REGION Y PROTEIN"/>
    <property type="match status" value="1"/>
</dbReference>
<dbReference type="GO" id="GO:0003677">
    <property type="term" value="F:DNA binding"/>
    <property type="evidence" value="ECO:0007669"/>
    <property type="project" value="UniProtKB-UniRule"/>
</dbReference>
<evidence type="ECO:0000256" key="10">
    <source>
        <dbReference type="ARBA" id="ARBA00032498"/>
    </source>
</evidence>
<keyword evidence="4" id="KW-0221">Differentiation</keyword>
<dbReference type="AlphaFoldDB" id="A0ABD3XAG2"/>
<feature type="DNA-binding region" description="HMG box" evidence="12">
    <location>
        <begin position="1"/>
        <end position="65"/>
    </location>
</feature>
<evidence type="ECO:0000256" key="5">
    <source>
        <dbReference type="ARBA" id="ARBA00022860"/>
    </source>
</evidence>
<keyword evidence="8" id="KW-0010">Activator</keyword>
<proteinExistence type="inferred from homology"/>
<feature type="compositionally biased region" description="Basic and acidic residues" evidence="13">
    <location>
        <begin position="201"/>
        <end position="210"/>
    </location>
</feature>
<organism evidence="15 16">
    <name type="scientific">Sinanodonta woodiana</name>
    <name type="common">Chinese pond mussel</name>
    <name type="synonym">Anodonta woodiana</name>
    <dbReference type="NCBI Taxonomy" id="1069815"/>
    <lineage>
        <taxon>Eukaryota</taxon>
        <taxon>Metazoa</taxon>
        <taxon>Spiralia</taxon>
        <taxon>Lophotrochozoa</taxon>
        <taxon>Mollusca</taxon>
        <taxon>Bivalvia</taxon>
        <taxon>Autobranchia</taxon>
        <taxon>Heteroconchia</taxon>
        <taxon>Palaeoheterodonta</taxon>
        <taxon>Unionida</taxon>
        <taxon>Unionoidea</taxon>
        <taxon>Unionidae</taxon>
        <taxon>Unioninae</taxon>
        <taxon>Sinanodonta</taxon>
    </lineage>
</organism>
<keyword evidence="6" id="KW-0726">Sexual differentiation</keyword>
<dbReference type="GO" id="GO:0006357">
    <property type="term" value="P:regulation of transcription by RNA polymerase II"/>
    <property type="evidence" value="ECO:0007669"/>
    <property type="project" value="UniProtKB-ARBA"/>
</dbReference>
<keyword evidence="12" id="KW-0539">Nucleus</keyword>
<evidence type="ECO:0000256" key="11">
    <source>
        <dbReference type="ARBA" id="ARBA00045821"/>
    </source>
</evidence>
<dbReference type="GO" id="GO:0005516">
    <property type="term" value="F:calmodulin binding"/>
    <property type="evidence" value="ECO:0007669"/>
    <property type="project" value="UniProtKB-KW"/>
</dbReference>
<keyword evidence="16" id="KW-1185">Reference proteome</keyword>
<dbReference type="PANTHER" id="PTHR10270">
    <property type="entry name" value="SOX TRANSCRIPTION FACTOR"/>
    <property type="match status" value="1"/>
</dbReference>
<dbReference type="Pfam" id="PF00505">
    <property type="entry name" value="HMG_box"/>
    <property type="match status" value="1"/>
</dbReference>
<protein>
    <recommendedName>
        <fullName evidence="3">Sex-determining region Y protein</fullName>
    </recommendedName>
    <alternativeName>
        <fullName evidence="10">Testis-determining factor</fullName>
    </alternativeName>
</protein>
<comment type="caution">
    <text evidence="15">The sequence shown here is derived from an EMBL/GenBank/DDBJ whole genome shotgun (WGS) entry which is preliminary data.</text>
</comment>
<keyword evidence="5" id="KW-0112">Calmodulin-binding</keyword>
<sequence>MNAFMMFANETRPLLRQQYPDATNKEISVKLGECWAQFSIEEKAVYYAKAKVAEKEHAMKFPEYKYCPSVSKLVKAVRKQEDKQRRVWIKSNVAIQRLTQQKVSAIKASGSSKKSSSFNSRYPVHIAPKPVTEYHIRMSSNQSEEGLVGPGPDGVICLNKDECLKIKTSNSSTLPTEKPRRRRKQALAEVSPNKKSYQLHKLFDHEENNSKTKSAANMDDSSRNGHESHEGNANKSKIGVKSAMPFHIHSKYSTALPVLTTMHQDEMNSSSDENKDSDYVLVPCDINLARMLGWPVHLLQKCPPTWPIFDIISDESESSNDSVDLLENTDWQETQPSLDYSDLTYSPYSSISMEPSLESEESSPDNTMMETQCSADVYNQPVNQSDSESNLTYKIKIEEDGYPSYSTLIQLTNSDSMEQGDFHPTDLSMHQKKEIYCVEESPTGQCQEEDLPNVQPVDTLVSYEDLIQMESPVFPSGHVLI</sequence>
<evidence type="ECO:0000313" key="15">
    <source>
        <dbReference type="EMBL" id="KAL3882551.1"/>
    </source>
</evidence>
<dbReference type="PROSITE" id="PS50118">
    <property type="entry name" value="HMG_BOX_2"/>
    <property type="match status" value="1"/>
</dbReference>
<dbReference type="GO" id="GO:0016607">
    <property type="term" value="C:nuclear speck"/>
    <property type="evidence" value="ECO:0007669"/>
    <property type="project" value="UniProtKB-SubCell"/>
</dbReference>
<evidence type="ECO:0000256" key="1">
    <source>
        <dbReference type="ARBA" id="ARBA00004324"/>
    </source>
</evidence>
<dbReference type="InterPro" id="IPR050140">
    <property type="entry name" value="SRY-related_HMG-box_TF-like"/>
</dbReference>
<evidence type="ECO:0000259" key="14">
    <source>
        <dbReference type="PROSITE" id="PS50118"/>
    </source>
</evidence>
<dbReference type="Gene3D" id="1.10.30.10">
    <property type="entry name" value="High mobility group box domain"/>
    <property type="match status" value="1"/>
</dbReference>
<feature type="compositionally biased region" description="Basic and acidic residues" evidence="13">
    <location>
        <begin position="220"/>
        <end position="232"/>
    </location>
</feature>
<dbReference type="SUPFAM" id="SSF47095">
    <property type="entry name" value="HMG-box"/>
    <property type="match status" value="1"/>
</dbReference>
<comment type="function">
    <text evidence="11">Transcriptional regulator that controls a genetic switch in male development. It is necessary and sufficient for initiating male sex determination by directing the development of supporting cell precursors (pre-Sertoli cells) as Sertoli rather than granulosa cells. Involved in different aspects of gene regulation including promoter activation or repression. Binds to the DNA consensus sequence 5'-[AT]AACAA[AT]-3'. SRY HMG box recognizes DNA by partial intercalation in the minor groove and promotes DNA bending. Also involved in pre-mRNA splicing. In male adult brain involved in the maintenance of motor functions of dopaminergic neurons.</text>
</comment>
<evidence type="ECO:0000256" key="12">
    <source>
        <dbReference type="PROSITE-ProRule" id="PRU00267"/>
    </source>
</evidence>
<dbReference type="GO" id="GO:0030154">
    <property type="term" value="P:cell differentiation"/>
    <property type="evidence" value="ECO:0007669"/>
    <property type="project" value="UniProtKB-KW"/>
</dbReference>
<dbReference type="InterPro" id="IPR009071">
    <property type="entry name" value="HMG_box_dom"/>
</dbReference>
<feature type="region of interest" description="Disordered" evidence="13">
    <location>
        <begin position="169"/>
        <end position="235"/>
    </location>
</feature>
<evidence type="ECO:0000256" key="13">
    <source>
        <dbReference type="SAM" id="MobiDB-lite"/>
    </source>
</evidence>
<dbReference type="Proteomes" id="UP001634394">
    <property type="component" value="Unassembled WGS sequence"/>
</dbReference>
<dbReference type="CDD" id="cd01389">
    <property type="entry name" value="HMG-box_ROX1-like"/>
    <property type="match status" value="1"/>
</dbReference>
<evidence type="ECO:0000256" key="4">
    <source>
        <dbReference type="ARBA" id="ARBA00022782"/>
    </source>
</evidence>
<keyword evidence="7 12" id="KW-0238">DNA-binding</keyword>
<feature type="domain" description="HMG box" evidence="14">
    <location>
        <begin position="1"/>
        <end position="65"/>
    </location>
</feature>
<evidence type="ECO:0000256" key="3">
    <source>
        <dbReference type="ARBA" id="ARBA00019052"/>
    </source>
</evidence>
<dbReference type="SMART" id="SM00398">
    <property type="entry name" value="HMG"/>
    <property type="match status" value="1"/>
</dbReference>
<dbReference type="InterPro" id="IPR036910">
    <property type="entry name" value="HMG_box_dom_sf"/>
</dbReference>
<dbReference type="GO" id="GO:0007548">
    <property type="term" value="P:sex differentiation"/>
    <property type="evidence" value="ECO:0007669"/>
    <property type="project" value="UniProtKB-KW"/>
</dbReference>
<evidence type="ECO:0000256" key="9">
    <source>
        <dbReference type="ARBA" id="ARBA00023163"/>
    </source>
</evidence>
<gene>
    <name evidence="15" type="ORF">ACJMK2_028886</name>
</gene>
<reference evidence="15 16" key="1">
    <citation type="submission" date="2024-11" db="EMBL/GenBank/DDBJ databases">
        <title>Chromosome-level genome assembly of the freshwater bivalve Anodonta woodiana.</title>
        <authorList>
            <person name="Chen X."/>
        </authorList>
    </citation>
    <scope>NUCLEOTIDE SEQUENCE [LARGE SCALE GENOMIC DNA]</scope>
    <source>
        <strain evidence="15">MN2024</strain>
        <tissue evidence="15">Gills</tissue>
    </source>
</reference>
<comment type="similarity">
    <text evidence="2">Belongs to the SRY family.</text>
</comment>
<comment type="subcellular location">
    <subcellularLocation>
        <location evidence="1">Nucleus speckle</location>
    </subcellularLocation>
</comment>
<evidence type="ECO:0000256" key="6">
    <source>
        <dbReference type="ARBA" id="ARBA00022928"/>
    </source>
</evidence>
<evidence type="ECO:0000256" key="2">
    <source>
        <dbReference type="ARBA" id="ARBA00005998"/>
    </source>
</evidence>
<accession>A0ABD3XAG2</accession>
<dbReference type="EMBL" id="JBJQND010000003">
    <property type="protein sequence ID" value="KAL3882551.1"/>
    <property type="molecule type" value="Genomic_DNA"/>
</dbReference>
<evidence type="ECO:0000256" key="7">
    <source>
        <dbReference type="ARBA" id="ARBA00023125"/>
    </source>
</evidence>